<evidence type="ECO:0000256" key="1">
    <source>
        <dbReference type="ARBA" id="ARBA00006987"/>
    </source>
</evidence>
<dbReference type="SUPFAM" id="SSF53850">
    <property type="entry name" value="Periplasmic binding protein-like II"/>
    <property type="match status" value="1"/>
</dbReference>
<dbReference type="Gene3D" id="3.40.190.10">
    <property type="entry name" value="Periplasmic binding protein-like II"/>
    <property type="match status" value="1"/>
</dbReference>
<sequence length="321" mass="33734">MTTRRTLLVAAGAAALATPALAQSDWPSRAIRVVVPFAPGGSSDVLGRLIQPGMQQALGQPVVVENRAGAGSMLGAEYVARSAPDGYTFLLADLPFAIIPAVMERVPYNPWDDFTRASLIGVAPLMMFVANNVPANNIQEFVALAKARPDTLTYGSGGVGAASHLVGEMFQAATDTKLVHVPYRGGGPAMQDLAAGNVQAVFVSLASALPQVLAGQVKAIGVMSRTRLAAQPNVPTFEEAGIDLVSEHWWGLMAPARTPQPILEKVTQALNSTLASAAIQPRLDALAVLPRATGQADFETLLRADLTRIAEIARSKNIRAQ</sequence>
<dbReference type="AlphaFoldDB" id="A0A437MJ98"/>
<evidence type="ECO:0000256" key="2">
    <source>
        <dbReference type="SAM" id="SignalP"/>
    </source>
</evidence>
<feature type="signal peptide" evidence="2">
    <location>
        <begin position="1"/>
        <end position="22"/>
    </location>
</feature>
<dbReference type="PANTHER" id="PTHR42928:SF5">
    <property type="entry name" value="BLR1237 PROTEIN"/>
    <property type="match status" value="1"/>
</dbReference>
<feature type="chain" id="PRO_5019127048" evidence="2">
    <location>
        <begin position="23"/>
        <end position="321"/>
    </location>
</feature>
<dbReference type="Proteomes" id="UP000282957">
    <property type="component" value="Unassembled WGS sequence"/>
</dbReference>
<dbReference type="InterPro" id="IPR005064">
    <property type="entry name" value="BUG"/>
</dbReference>
<dbReference type="Gene3D" id="3.40.190.150">
    <property type="entry name" value="Bordetella uptake gene, domain 1"/>
    <property type="match status" value="1"/>
</dbReference>
<organism evidence="3 4">
    <name type="scientific">Rhodovarius crocodyli</name>
    <dbReference type="NCBI Taxonomy" id="1979269"/>
    <lineage>
        <taxon>Bacteria</taxon>
        <taxon>Pseudomonadati</taxon>
        <taxon>Pseudomonadota</taxon>
        <taxon>Alphaproteobacteria</taxon>
        <taxon>Acetobacterales</taxon>
        <taxon>Roseomonadaceae</taxon>
        <taxon>Rhodovarius</taxon>
    </lineage>
</organism>
<dbReference type="OrthoDB" id="7248487at2"/>
<dbReference type="CDD" id="cd13578">
    <property type="entry name" value="PBP2_Bug27"/>
    <property type="match status" value="1"/>
</dbReference>
<dbReference type="InterPro" id="IPR042100">
    <property type="entry name" value="Bug_dom1"/>
</dbReference>
<dbReference type="EMBL" id="SACL01000002">
    <property type="protein sequence ID" value="RVT97738.1"/>
    <property type="molecule type" value="Genomic_DNA"/>
</dbReference>
<dbReference type="Pfam" id="PF03401">
    <property type="entry name" value="TctC"/>
    <property type="match status" value="1"/>
</dbReference>
<dbReference type="PANTHER" id="PTHR42928">
    <property type="entry name" value="TRICARBOXYLATE-BINDING PROTEIN"/>
    <property type="match status" value="1"/>
</dbReference>
<comment type="caution">
    <text evidence="3">The sequence shown here is derived from an EMBL/GenBank/DDBJ whole genome shotgun (WGS) entry which is preliminary data.</text>
</comment>
<gene>
    <name evidence="3" type="ORF">EOD42_08005</name>
</gene>
<keyword evidence="4" id="KW-1185">Reference proteome</keyword>
<comment type="similarity">
    <text evidence="1">Belongs to the UPF0065 (bug) family.</text>
</comment>
<evidence type="ECO:0000313" key="3">
    <source>
        <dbReference type="EMBL" id="RVT97738.1"/>
    </source>
</evidence>
<dbReference type="PIRSF" id="PIRSF017082">
    <property type="entry name" value="YflP"/>
    <property type="match status" value="1"/>
</dbReference>
<dbReference type="PROSITE" id="PS51318">
    <property type="entry name" value="TAT"/>
    <property type="match status" value="1"/>
</dbReference>
<keyword evidence="2" id="KW-0732">Signal</keyword>
<proteinExistence type="inferred from homology"/>
<dbReference type="RefSeq" id="WP_127786967.1">
    <property type="nucleotide sequence ID" value="NZ_SACL01000002.1"/>
</dbReference>
<name>A0A437MJ98_9PROT</name>
<reference evidence="3 4" key="1">
    <citation type="submission" date="2019-01" db="EMBL/GenBank/DDBJ databases">
        <authorList>
            <person name="Chen W.-M."/>
        </authorList>
    </citation>
    <scope>NUCLEOTIDE SEQUENCE [LARGE SCALE GENOMIC DNA]</scope>
    <source>
        <strain evidence="3 4">CCP-6</strain>
    </source>
</reference>
<dbReference type="InterPro" id="IPR006311">
    <property type="entry name" value="TAT_signal"/>
</dbReference>
<evidence type="ECO:0000313" key="4">
    <source>
        <dbReference type="Proteomes" id="UP000282957"/>
    </source>
</evidence>
<accession>A0A437MJ98</accession>
<protein>
    <submittedName>
        <fullName evidence="3">Tripartite tricarboxylate transporter substrate binding protein</fullName>
    </submittedName>
</protein>